<evidence type="ECO:0000313" key="5">
    <source>
        <dbReference type="EMBL" id="PCI21963.1"/>
    </source>
</evidence>
<dbReference type="InterPro" id="IPR027417">
    <property type="entry name" value="P-loop_NTPase"/>
</dbReference>
<comment type="caution">
    <text evidence="5">The sequence shown here is derived from an EMBL/GenBank/DDBJ whole genome shotgun (WGS) entry which is preliminary data.</text>
</comment>
<evidence type="ECO:0000256" key="1">
    <source>
        <dbReference type="ARBA" id="ARBA00022448"/>
    </source>
</evidence>
<dbReference type="Proteomes" id="UP000218113">
    <property type="component" value="Unassembled WGS sequence"/>
</dbReference>
<dbReference type="EMBL" id="NVSR01000170">
    <property type="protein sequence ID" value="PCI21963.1"/>
    <property type="molecule type" value="Genomic_DNA"/>
</dbReference>
<gene>
    <name evidence="5" type="ORF">COB67_13690</name>
</gene>
<accession>A0A2A4SKN2</accession>
<name>A0A2A4SKN2_9DELT</name>
<dbReference type="NCBIfam" id="TIGR01727">
    <property type="entry name" value="oligo_HPY"/>
    <property type="match status" value="1"/>
</dbReference>
<dbReference type="PANTHER" id="PTHR43067:SF3">
    <property type="entry name" value="MALTOSE ABC TRANSPORTER, ATP-BINDING PROTEIN"/>
    <property type="match status" value="1"/>
</dbReference>
<proteinExistence type="predicted"/>
<evidence type="ECO:0000256" key="3">
    <source>
        <dbReference type="ARBA" id="ARBA00022840"/>
    </source>
</evidence>
<evidence type="ECO:0000313" key="6">
    <source>
        <dbReference type="Proteomes" id="UP000218113"/>
    </source>
</evidence>
<dbReference type="Pfam" id="PF08352">
    <property type="entry name" value="oligo_HPY"/>
    <property type="match status" value="1"/>
</dbReference>
<dbReference type="GO" id="GO:0015833">
    <property type="term" value="P:peptide transport"/>
    <property type="evidence" value="ECO:0007669"/>
    <property type="project" value="InterPro"/>
</dbReference>
<dbReference type="PANTHER" id="PTHR43067">
    <property type="entry name" value="OLIGOPEPTIDE/DIPEPTIDE ABC TRANSPORTER, ATPASE SUBUNIT"/>
    <property type="match status" value="1"/>
</dbReference>
<dbReference type="InterPro" id="IPR013563">
    <property type="entry name" value="Oligopep_ABC_C"/>
</dbReference>
<keyword evidence="1" id="KW-0813">Transport</keyword>
<keyword evidence="3" id="KW-0067">ATP-binding</keyword>
<dbReference type="Gene3D" id="3.40.50.300">
    <property type="entry name" value="P-loop containing nucleotide triphosphate hydrolases"/>
    <property type="match status" value="1"/>
</dbReference>
<organism evidence="5 6">
    <name type="scientific">SAR324 cluster bacterium</name>
    <dbReference type="NCBI Taxonomy" id="2024889"/>
    <lineage>
        <taxon>Bacteria</taxon>
        <taxon>Deltaproteobacteria</taxon>
        <taxon>SAR324 cluster</taxon>
    </lineage>
</organism>
<sequence length="53" mass="5913">MPGNVPSLFDLPQGCTFWPRCPHAQDICKQQVPQFKECQPGHKVACFKAEGVI</sequence>
<feature type="domain" description="Oligopeptide/dipeptide ABC transporter C-terminal" evidence="4">
    <location>
        <begin position="2"/>
        <end position="28"/>
    </location>
</feature>
<dbReference type="AlphaFoldDB" id="A0A2A4SKN2"/>
<evidence type="ECO:0000259" key="4">
    <source>
        <dbReference type="Pfam" id="PF08352"/>
    </source>
</evidence>
<reference evidence="6" key="1">
    <citation type="submission" date="2017-08" db="EMBL/GenBank/DDBJ databases">
        <title>A dynamic microbial community with high functional redundancy inhabits the cold, oxic subseafloor aquifer.</title>
        <authorList>
            <person name="Tully B.J."/>
            <person name="Wheat C.G."/>
            <person name="Glazer B.T."/>
            <person name="Huber J.A."/>
        </authorList>
    </citation>
    <scope>NUCLEOTIDE SEQUENCE [LARGE SCALE GENOMIC DNA]</scope>
</reference>
<protein>
    <recommendedName>
        <fullName evidence="4">Oligopeptide/dipeptide ABC transporter C-terminal domain-containing protein</fullName>
    </recommendedName>
</protein>
<dbReference type="GO" id="GO:0005524">
    <property type="term" value="F:ATP binding"/>
    <property type="evidence" value="ECO:0007669"/>
    <property type="project" value="UniProtKB-KW"/>
</dbReference>
<keyword evidence="2" id="KW-0547">Nucleotide-binding</keyword>
<evidence type="ECO:0000256" key="2">
    <source>
        <dbReference type="ARBA" id="ARBA00022741"/>
    </source>
</evidence>